<dbReference type="Pfam" id="PF12044">
    <property type="entry name" value="Metallopep"/>
    <property type="match status" value="1"/>
</dbReference>
<dbReference type="Gene3D" id="3.40.390.10">
    <property type="entry name" value="Collagenase (Catalytic Domain)"/>
    <property type="match status" value="1"/>
</dbReference>
<keyword evidence="1" id="KW-0732">Signal</keyword>
<dbReference type="EMBL" id="JACXZA010000005">
    <property type="protein sequence ID" value="MBD3920913.1"/>
    <property type="molecule type" value="Genomic_DNA"/>
</dbReference>
<evidence type="ECO:0000259" key="2">
    <source>
        <dbReference type="Pfam" id="PF00754"/>
    </source>
</evidence>
<comment type="caution">
    <text evidence="4">The sequence shown here is derived from an EMBL/GenBank/DDBJ whole genome shotgun (WGS) entry which is preliminary data.</text>
</comment>
<feature type="chain" id="PRO_5045992338" evidence="1">
    <location>
        <begin position="27"/>
        <end position="611"/>
    </location>
</feature>
<dbReference type="Pfam" id="PF00754">
    <property type="entry name" value="F5_F8_type_C"/>
    <property type="match status" value="1"/>
</dbReference>
<evidence type="ECO:0000313" key="4">
    <source>
        <dbReference type="EMBL" id="MBD3920913.1"/>
    </source>
</evidence>
<organism evidence="4 5">
    <name type="scientific">Paenibacillus terricola</name>
    <dbReference type="NCBI Taxonomy" id="2763503"/>
    <lineage>
        <taxon>Bacteria</taxon>
        <taxon>Bacillati</taxon>
        <taxon>Bacillota</taxon>
        <taxon>Bacilli</taxon>
        <taxon>Bacillales</taxon>
        <taxon>Paenibacillaceae</taxon>
        <taxon>Paenibacillus</taxon>
    </lineage>
</organism>
<dbReference type="Proteomes" id="UP000609346">
    <property type="component" value="Unassembled WGS sequence"/>
</dbReference>
<proteinExistence type="predicted"/>
<gene>
    <name evidence="4" type="ORF">H8B09_19260</name>
</gene>
<dbReference type="InterPro" id="IPR014756">
    <property type="entry name" value="Ig_E-set"/>
</dbReference>
<evidence type="ECO:0000259" key="3">
    <source>
        <dbReference type="Pfam" id="PF08329"/>
    </source>
</evidence>
<dbReference type="InterPro" id="IPR021917">
    <property type="entry name" value="Unchr_Zn-peptidase-like"/>
</dbReference>
<sequence length="611" mass="66229">MKLSKWLSFSLAIVLLATFMPIAAAAAAAGVPGTPVVSHNNWDGDGNYTITTNLWYGDNGTTLELYENGTLIDTQTLVDQTPGAQSASKAISGKINGTYTYVAKLINAYGSTSSQPVTVSVTDGAQPGVAVTNFAANETISYSFPLIRGNLVDTSATTVTLTNTSSSRSTNVIQGMAYQGEFKVFADLVPGVNNLVIQNGTEQTTITLNYVPPISKPLTRIFWYVPSGGNTDYQTMLPNDPQNYAAKLSTYMKVLQSLTADSMKANGYGRETFNLEINNTTGKVDVHVLESEHPTSYYYNQTYDKSELYSEVANLVPQQYPQPGTKNLAFVGFSKYDAASNYMYAHTALGGGDYGVFGGATVWLFPNDETEVQSQFANLSPVDSDFVGEPASTVQKALSIGYGAAAHELGHAFGLPHEGDGNSIMWRGFDYLHRLFVLQDPDGYVFGESELPGWASVSAVTLHASPFFTEYNIPRGLTTSGTVSVSNSNSPAAEQKDNAFDGNVASKWLVFDNAPSIQYEFPGTSTYAVNKYAITSANDYEDRDPLSWTVSGSNDGVNWSILDTRSNEDFADRYQTNTYTFSNATAYKYYKFELIGNGGGVVQLAEIHLYD</sequence>
<dbReference type="InterPro" id="IPR024079">
    <property type="entry name" value="MetalloPept_cat_dom_sf"/>
</dbReference>
<feature type="domain" description="Chitinase A N-terminal" evidence="3">
    <location>
        <begin position="49"/>
        <end position="123"/>
    </location>
</feature>
<keyword evidence="5" id="KW-1185">Reference proteome</keyword>
<protein>
    <submittedName>
        <fullName evidence="4">Discoidin domain-containing protein</fullName>
    </submittedName>
</protein>
<feature type="domain" description="F5/8 type C" evidence="2">
    <location>
        <begin position="487"/>
        <end position="606"/>
    </location>
</feature>
<dbReference type="InterPro" id="IPR013783">
    <property type="entry name" value="Ig-like_fold"/>
</dbReference>
<dbReference type="InterPro" id="IPR000421">
    <property type="entry name" value="FA58C"/>
</dbReference>
<dbReference type="InterPro" id="IPR013540">
    <property type="entry name" value="ChitinaseA_N"/>
</dbReference>
<name>A0ABR8MYF9_9BACL</name>
<evidence type="ECO:0000256" key="1">
    <source>
        <dbReference type="SAM" id="SignalP"/>
    </source>
</evidence>
<accession>A0ABR8MYF9</accession>
<evidence type="ECO:0000313" key="5">
    <source>
        <dbReference type="Proteomes" id="UP000609346"/>
    </source>
</evidence>
<dbReference type="SUPFAM" id="SSF55486">
    <property type="entry name" value="Metalloproteases ('zincins'), catalytic domain"/>
    <property type="match status" value="1"/>
</dbReference>
<dbReference type="InterPro" id="IPR053002">
    <property type="entry name" value="Metalloproteinase_M10B"/>
</dbReference>
<dbReference type="Gene3D" id="2.60.40.10">
    <property type="entry name" value="Immunoglobulins"/>
    <property type="match status" value="1"/>
</dbReference>
<feature type="signal peptide" evidence="1">
    <location>
        <begin position="1"/>
        <end position="26"/>
    </location>
</feature>
<dbReference type="SUPFAM" id="SSF81296">
    <property type="entry name" value="E set domains"/>
    <property type="match status" value="1"/>
</dbReference>
<dbReference type="InterPro" id="IPR008979">
    <property type="entry name" value="Galactose-bd-like_sf"/>
</dbReference>
<reference evidence="4 5" key="1">
    <citation type="submission" date="2020-09" db="EMBL/GenBank/DDBJ databases">
        <title>Paenibacillus sp. strain PR3 16S rRNA gene Genome sequencing and assembly.</title>
        <authorList>
            <person name="Kim J."/>
        </authorList>
    </citation>
    <scope>NUCLEOTIDE SEQUENCE [LARGE SCALE GENOMIC DNA]</scope>
    <source>
        <strain evidence="4 5">PR3</strain>
    </source>
</reference>
<dbReference type="Pfam" id="PF08329">
    <property type="entry name" value="ChitinaseA_N"/>
    <property type="match status" value="1"/>
</dbReference>
<dbReference type="PANTHER" id="PTHR21054">
    <property type="entry name" value="ZINC METALLOPROTEINASE-RELATED"/>
    <property type="match status" value="1"/>
</dbReference>
<dbReference type="Gene3D" id="2.60.120.260">
    <property type="entry name" value="Galactose-binding domain-like"/>
    <property type="match status" value="1"/>
</dbReference>
<dbReference type="RefSeq" id="WP_191205226.1">
    <property type="nucleotide sequence ID" value="NZ_JACXZA010000005.1"/>
</dbReference>
<dbReference type="PANTHER" id="PTHR21054:SF2">
    <property type="entry name" value="MIP04191P"/>
    <property type="match status" value="1"/>
</dbReference>
<dbReference type="SUPFAM" id="SSF49785">
    <property type="entry name" value="Galactose-binding domain-like"/>
    <property type="match status" value="1"/>
</dbReference>